<proteinExistence type="predicted"/>
<comment type="caution">
    <text evidence="1">The sequence shown here is derived from an EMBL/GenBank/DDBJ whole genome shotgun (WGS) entry which is preliminary data.</text>
</comment>
<dbReference type="AlphaFoldDB" id="A0A3M7RSI4"/>
<protein>
    <submittedName>
        <fullName evidence="1">Uncharacterized protein</fullName>
    </submittedName>
</protein>
<evidence type="ECO:0000313" key="2">
    <source>
        <dbReference type="Proteomes" id="UP000276133"/>
    </source>
</evidence>
<keyword evidence="2" id="KW-1185">Reference proteome</keyword>
<dbReference type="Proteomes" id="UP000276133">
    <property type="component" value="Unassembled WGS sequence"/>
</dbReference>
<evidence type="ECO:0000313" key="1">
    <source>
        <dbReference type="EMBL" id="RNA26526.1"/>
    </source>
</evidence>
<sequence length="276" mass="32143">MTWYFSLGLGRKKRALNCVGYGGFGTLGYFVCQQTERLGIMLQPFAQLTRLFVHLDFCKPFVYFDTWMVLDLNSIEYSILKNSGLGLDLRLVTFKQLCYTIGYWQLFTLNNYLVFLFFNGCYLIEYSKNNSTENLLFDDKSINSEYQSTRNFITAMNLWIRMAQVEQTNNWGSFDDYKKESNSLRYKRAKMALKQRAYTCQISPALQSINLGNTVSNESENEVQNVNHIEQLQVSNNTTTKRTRRTQQTQPVTPLITIEKIFSKSAPKPRSRPKKN</sequence>
<reference evidence="1 2" key="1">
    <citation type="journal article" date="2018" name="Sci. Rep.">
        <title>Genomic signatures of local adaptation to the degree of environmental predictability in rotifers.</title>
        <authorList>
            <person name="Franch-Gras L."/>
            <person name="Hahn C."/>
            <person name="Garcia-Roger E.M."/>
            <person name="Carmona M.J."/>
            <person name="Serra M."/>
            <person name="Gomez A."/>
        </authorList>
    </citation>
    <scope>NUCLEOTIDE SEQUENCE [LARGE SCALE GENOMIC DNA]</scope>
    <source>
        <strain evidence="1">HYR1</strain>
    </source>
</reference>
<organism evidence="1 2">
    <name type="scientific">Brachionus plicatilis</name>
    <name type="common">Marine rotifer</name>
    <name type="synonym">Brachionus muelleri</name>
    <dbReference type="NCBI Taxonomy" id="10195"/>
    <lineage>
        <taxon>Eukaryota</taxon>
        <taxon>Metazoa</taxon>
        <taxon>Spiralia</taxon>
        <taxon>Gnathifera</taxon>
        <taxon>Rotifera</taxon>
        <taxon>Eurotatoria</taxon>
        <taxon>Monogononta</taxon>
        <taxon>Pseudotrocha</taxon>
        <taxon>Ploima</taxon>
        <taxon>Brachionidae</taxon>
        <taxon>Brachionus</taxon>
    </lineage>
</organism>
<dbReference type="EMBL" id="REGN01002723">
    <property type="protein sequence ID" value="RNA26526.1"/>
    <property type="molecule type" value="Genomic_DNA"/>
</dbReference>
<gene>
    <name evidence="1" type="ORF">BpHYR1_044217</name>
</gene>
<name>A0A3M7RSI4_BRAPC</name>
<accession>A0A3M7RSI4</accession>